<protein>
    <submittedName>
        <fullName evidence="1">Uncharacterized protein</fullName>
    </submittedName>
</protein>
<gene>
    <name evidence="1" type="ORF">HUN01_31800</name>
</gene>
<sequence>MEVLKLTTKIDESGYLNLNIPTQLAAVEVDIVVVLNPVSSEEKQPSYDFSDLVGRLTWRGDAVAMQRNLRDEW</sequence>
<keyword evidence="2" id="KW-1185">Reference proteome</keyword>
<dbReference type="Proteomes" id="UP000514713">
    <property type="component" value="Chromosome"/>
</dbReference>
<dbReference type="EMBL" id="CP054698">
    <property type="protein sequence ID" value="QMS91963.1"/>
    <property type="molecule type" value="Genomic_DNA"/>
</dbReference>
<organism evidence="1 2">
    <name type="scientific">Nostoc edaphicum CCNP1411</name>
    <dbReference type="NCBI Taxonomy" id="1472755"/>
    <lineage>
        <taxon>Bacteria</taxon>
        <taxon>Bacillati</taxon>
        <taxon>Cyanobacteriota</taxon>
        <taxon>Cyanophyceae</taxon>
        <taxon>Nostocales</taxon>
        <taxon>Nostocaceae</taxon>
        <taxon>Nostoc</taxon>
    </lineage>
</organism>
<dbReference type="AlphaFoldDB" id="A0A7D7QXB6"/>
<dbReference type="KEGG" id="ned:HUN01_31800"/>
<name>A0A7D7QXB6_9NOSO</name>
<accession>A0A7D7QXB6</accession>
<proteinExistence type="predicted"/>
<evidence type="ECO:0000313" key="1">
    <source>
        <dbReference type="EMBL" id="QMS91963.1"/>
    </source>
</evidence>
<evidence type="ECO:0000313" key="2">
    <source>
        <dbReference type="Proteomes" id="UP000514713"/>
    </source>
</evidence>
<reference evidence="2" key="1">
    <citation type="submission" date="2020-06" db="EMBL/GenBank/DDBJ databases">
        <title>Nostoc edaphicum CCNP1411 genome.</title>
        <authorList>
            <person name="Fidor A."/>
            <person name="Grabski M."/>
            <person name="Gawor J."/>
            <person name="Gromadka R."/>
            <person name="Wegrzyn G."/>
            <person name="Mazur-Marzec H."/>
        </authorList>
    </citation>
    <scope>NUCLEOTIDE SEQUENCE [LARGE SCALE GENOMIC DNA]</scope>
    <source>
        <strain evidence="2">CCNP1411</strain>
    </source>
</reference>